<dbReference type="STRING" id="246199.CUS_8019"/>
<accession>E9SAQ7</accession>
<organism evidence="1 2">
    <name type="scientific">Ruminococcus albus 8</name>
    <dbReference type="NCBI Taxonomy" id="246199"/>
    <lineage>
        <taxon>Bacteria</taxon>
        <taxon>Bacillati</taxon>
        <taxon>Bacillota</taxon>
        <taxon>Clostridia</taxon>
        <taxon>Eubacteriales</taxon>
        <taxon>Oscillospiraceae</taxon>
        <taxon>Ruminococcus</taxon>
    </lineage>
</organism>
<dbReference type="AlphaFoldDB" id="E9SAQ7"/>
<gene>
    <name evidence="1" type="ORF">CUS_8019</name>
</gene>
<dbReference type="EMBL" id="ADKM02000062">
    <property type="protein sequence ID" value="EGC03714.1"/>
    <property type="molecule type" value="Genomic_DNA"/>
</dbReference>
<dbReference type="SUPFAM" id="SSF47226">
    <property type="entry name" value="Histidine-containing phosphotransfer domain, HPT domain"/>
    <property type="match status" value="1"/>
</dbReference>
<dbReference type="OrthoDB" id="1669200at2"/>
<protein>
    <submittedName>
        <fullName evidence="1">Conserved domain protein</fullName>
    </submittedName>
</protein>
<dbReference type="GO" id="GO:0000160">
    <property type="term" value="P:phosphorelay signal transduction system"/>
    <property type="evidence" value="ECO:0007669"/>
    <property type="project" value="InterPro"/>
</dbReference>
<dbReference type="eggNOG" id="COG2198">
    <property type="taxonomic scope" value="Bacteria"/>
</dbReference>
<dbReference type="InterPro" id="IPR036641">
    <property type="entry name" value="HPT_dom_sf"/>
</dbReference>
<dbReference type="RefSeq" id="WP_002848593.1">
    <property type="nucleotide sequence ID" value="NZ_ADKM02000062.1"/>
</dbReference>
<sequence length="128" mass="14694">MNEKDILELENCGVDYREGLEKFMDEAELYEGLLVDFLTENTFDEAKKCLESGDRDGFIKAFHAMKSVTGTLSMNRLYRLCFDTVEAVRSGDEVRARENFGKAYSAYRRIAECISRLLAGREDLPKDK</sequence>
<dbReference type="Gene3D" id="1.20.120.160">
    <property type="entry name" value="HPT domain"/>
    <property type="match status" value="1"/>
</dbReference>
<reference evidence="1 2" key="1">
    <citation type="submission" date="2011-02" db="EMBL/GenBank/DDBJ databases">
        <authorList>
            <person name="Nelson K.E."/>
            <person name="Sutton G."/>
            <person name="Torralba M."/>
            <person name="Durkin S."/>
            <person name="Harkins D."/>
            <person name="Montgomery R."/>
            <person name="Ziemer C."/>
            <person name="Klaassens E."/>
            <person name="Ocuiv P."/>
            <person name="Morrison M."/>
        </authorList>
    </citation>
    <scope>NUCLEOTIDE SEQUENCE [LARGE SCALE GENOMIC DNA]</scope>
    <source>
        <strain evidence="1 2">8</strain>
    </source>
</reference>
<evidence type="ECO:0000313" key="1">
    <source>
        <dbReference type="EMBL" id="EGC03714.1"/>
    </source>
</evidence>
<name>E9SAQ7_RUMAL</name>
<dbReference type="Proteomes" id="UP000004259">
    <property type="component" value="Unassembled WGS sequence"/>
</dbReference>
<proteinExistence type="predicted"/>
<keyword evidence="2" id="KW-1185">Reference proteome</keyword>
<evidence type="ECO:0000313" key="2">
    <source>
        <dbReference type="Proteomes" id="UP000004259"/>
    </source>
</evidence>
<comment type="caution">
    <text evidence="1">The sequence shown here is derived from an EMBL/GenBank/DDBJ whole genome shotgun (WGS) entry which is preliminary data.</text>
</comment>